<dbReference type="GeneID" id="15806925"/>
<keyword evidence="1" id="KW-0175">Coiled coil</keyword>
<dbReference type="VEuPathDB" id="PiroplasmaDB:BEWA_025300"/>
<dbReference type="EMBL" id="CP001669">
    <property type="protein sequence ID" value="AFZ79681.1"/>
    <property type="molecule type" value="Genomic_DNA"/>
</dbReference>
<evidence type="ECO:0000313" key="4">
    <source>
        <dbReference type="Proteomes" id="UP000031512"/>
    </source>
</evidence>
<name>L0AXC8_THEEQ</name>
<gene>
    <name evidence="3" type="ORF">BEWA_025300</name>
</gene>
<evidence type="ECO:0000313" key="3">
    <source>
        <dbReference type="EMBL" id="AFZ79681.1"/>
    </source>
</evidence>
<accession>L0AXC8</accession>
<keyword evidence="2" id="KW-0732">Signal</keyword>
<feature type="coiled-coil region" evidence="1">
    <location>
        <begin position="278"/>
        <end position="305"/>
    </location>
</feature>
<dbReference type="InterPro" id="IPR007480">
    <property type="entry name" value="DUF529"/>
</dbReference>
<dbReference type="KEGG" id="beq:BEWA_025300"/>
<evidence type="ECO:0000256" key="1">
    <source>
        <dbReference type="SAM" id="Coils"/>
    </source>
</evidence>
<keyword evidence="4" id="KW-1185">Reference proteome</keyword>
<reference evidence="3 4" key="1">
    <citation type="journal article" date="2012" name="BMC Genomics">
        <title>Comparative genomic analysis and phylogenetic position of Theileria equi.</title>
        <authorList>
            <person name="Kappmeyer L.S."/>
            <person name="Thiagarajan M."/>
            <person name="Herndon D.R."/>
            <person name="Ramsay J.D."/>
            <person name="Caler E."/>
            <person name="Djikeng A."/>
            <person name="Gillespie J.J."/>
            <person name="Lau A.O."/>
            <person name="Roalson E.H."/>
            <person name="Silva J.C."/>
            <person name="Silva M.G."/>
            <person name="Suarez C.E."/>
            <person name="Ueti M.W."/>
            <person name="Nene V.M."/>
            <person name="Mealey R.H."/>
            <person name="Knowles D.P."/>
            <person name="Brayton K.A."/>
        </authorList>
    </citation>
    <scope>NUCLEOTIDE SEQUENCE [LARGE SCALE GENOMIC DNA]</scope>
    <source>
        <strain evidence="3 4">WA</strain>
    </source>
</reference>
<dbReference type="RefSeq" id="XP_004829347.1">
    <property type="nucleotide sequence ID" value="XM_004829290.1"/>
</dbReference>
<evidence type="ECO:0000256" key="2">
    <source>
        <dbReference type="SAM" id="SignalP"/>
    </source>
</evidence>
<sequence length="410" mass="47997">MTYIASLFLLLVYQSANCTFTSEYGVLSFHYPDEGAIKEPVIFNFAQDINEEYFSFEKEVVRSVVTNIYKVKPGFSCFEVYYGEERLWTRDADAELVSIHLTSVKDKPSYIYLWFKEIDGRNASMLFLKNENHWELMKCTLSENDQKEKSNTLRVDHVDEALFMTKGGVYGKLQGLEVVPKNNHEIKTILSKVGQIWHSYNDKDICKRALVFFTKEQPVIAKLELEHNKKPFTLYYLFDENVWDNVHKNRYDVSLKYLKAGEAIKKKRTRKDIDDVFKKILTGEVDDLEERVSTVELNIDDADRSLFYVRDQSKGGHRIVKFSPRQGNHIVHVTSKSGEIWDGRGKPDQCTELILHYAGNERVCKLEVMTIEALIRMYKINKGNTWEYMKEEEFEKKVKELDQQEVTTET</sequence>
<dbReference type="Proteomes" id="UP000031512">
    <property type="component" value="Chromosome 1"/>
</dbReference>
<dbReference type="Pfam" id="PF04385">
    <property type="entry name" value="FAINT"/>
    <property type="match status" value="1"/>
</dbReference>
<feature type="signal peptide" evidence="2">
    <location>
        <begin position="1"/>
        <end position="18"/>
    </location>
</feature>
<organism evidence="3 4">
    <name type="scientific">Theileria equi strain WA</name>
    <dbReference type="NCBI Taxonomy" id="1537102"/>
    <lineage>
        <taxon>Eukaryota</taxon>
        <taxon>Sar</taxon>
        <taxon>Alveolata</taxon>
        <taxon>Apicomplexa</taxon>
        <taxon>Aconoidasida</taxon>
        <taxon>Piroplasmida</taxon>
        <taxon>Theileriidae</taxon>
        <taxon>Theileria</taxon>
    </lineage>
</organism>
<protein>
    <submittedName>
        <fullName evidence="3">Signal peptide-containing protein</fullName>
    </submittedName>
</protein>
<feature type="chain" id="PRO_5003939880" evidence="2">
    <location>
        <begin position="19"/>
        <end position="410"/>
    </location>
</feature>
<dbReference type="AlphaFoldDB" id="L0AXC8"/>
<proteinExistence type="predicted"/>